<accession>A0A1X7KDU7</accession>
<protein>
    <submittedName>
        <fullName evidence="1">Uncharacterized protein</fullName>
    </submittedName>
</protein>
<gene>
    <name evidence="1" type="ORF">SAMN06265784_103671</name>
</gene>
<organism evidence="1 2">
    <name type="scientific">Paraburkholderia susongensis</name>
    <dbReference type="NCBI Taxonomy" id="1515439"/>
    <lineage>
        <taxon>Bacteria</taxon>
        <taxon>Pseudomonadati</taxon>
        <taxon>Pseudomonadota</taxon>
        <taxon>Betaproteobacteria</taxon>
        <taxon>Burkholderiales</taxon>
        <taxon>Burkholderiaceae</taxon>
        <taxon>Paraburkholderia</taxon>
    </lineage>
</organism>
<reference evidence="2" key="1">
    <citation type="submission" date="2017-04" db="EMBL/GenBank/DDBJ databases">
        <authorList>
            <person name="Varghese N."/>
            <person name="Submissions S."/>
        </authorList>
    </citation>
    <scope>NUCLEOTIDE SEQUENCE [LARGE SCALE GENOMIC DNA]</scope>
    <source>
        <strain evidence="2">LMG 29540</strain>
    </source>
</reference>
<sequence length="549" mass="60663">MTASTSASADAISFASPQSQALALWTFIKLKNPDFNSQAALGVVQRLSPQPGDDVKKLAKRLRAELATAGVSIKHVTALDAASRMLSSQGWFQRHSPAAAPRLFLRSVINDQEVSAMTWQELLPVLIRQCEPLVVASHVRALHVEVGEKMLTVNTLEHASGEKLLHVPIVLVIPNGDTDRWLDGASTAIEGLRRRFEETQEAVVEGVAPLQLCSDPETDNASFPPSAAPFAELVLMRVDGDYQDGYEIARGNEFTCWSQFELACQKDSDRSEDIWVTPEVNIADAAWMCRGGRYVWQLAKLSRNGTSAHLTIRELDEKATRKLLKRYLLARSRFGGRMEHFDLPKAFSHIGAPGENYRVDTRRLNDALANHGLTWDAYLAECGDDVPLTPELPVGFLLTLLERLNLDNPASILLAPSRAELRRVDSDDLLRALAPRTDHVRYRSSRRLDDELKGFVREAIQEFGDGMRTRMLMTSGALQIEGRPLPNLVYAAEAEELRAGLAARGLAMYVGIMPNIVSTKEHPNAAQLPPFALGTSLFIDVDLDESEAV</sequence>
<dbReference type="RefSeq" id="WP_085483291.1">
    <property type="nucleotide sequence ID" value="NZ_FXAT01000003.1"/>
</dbReference>
<dbReference type="Proteomes" id="UP000193228">
    <property type="component" value="Unassembled WGS sequence"/>
</dbReference>
<dbReference type="AlphaFoldDB" id="A0A1X7KDU7"/>
<keyword evidence="2" id="KW-1185">Reference proteome</keyword>
<proteinExistence type="predicted"/>
<dbReference type="EMBL" id="FXAT01000003">
    <property type="protein sequence ID" value="SMG39415.1"/>
    <property type="molecule type" value="Genomic_DNA"/>
</dbReference>
<name>A0A1X7KDU7_9BURK</name>
<evidence type="ECO:0000313" key="1">
    <source>
        <dbReference type="EMBL" id="SMG39415.1"/>
    </source>
</evidence>
<dbReference type="OrthoDB" id="8800696at2"/>
<evidence type="ECO:0000313" key="2">
    <source>
        <dbReference type="Proteomes" id="UP000193228"/>
    </source>
</evidence>